<gene>
    <name evidence="8" type="primary">bioC</name>
    <name evidence="10" type="ORF">ABDB84_17850</name>
</gene>
<evidence type="ECO:0000256" key="7">
    <source>
        <dbReference type="ARBA" id="ARBA00022756"/>
    </source>
</evidence>
<dbReference type="EC" id="2.1.1.197" evidence="3 8"/>
<dbReference type="Gene3D" id="3.40.50.150">
    <property type="entry name" value="Vaccinia Virus protein VP39"/>
    <property type="match status" value="1"/>
</dbReference>
<dbReference type="RefSeq" id="WP_345921132.1">
    <property type="nucleotide sequence ID" value="NZ_JBDIVE010000012.1"/>
</dbReference>
<comment type="pathway">
    <text evidence="2 8">Cofactor biosynthesis; biotin biosynthesis.</text>
</comment>
<reference evidence="10 11" key="1">
    <citation type="journal article" date="2018" name="Int. J. Syst. Evol. Microbiol.">
        <title>Uliginosibacterium sediminicola sp. nov., isolated from freshwater sediment.</title>
        <authorList>
            <person name="Hwang W.M."/>
            <person name="Kim S.M."/>
            <person name="Kang K."/>
            <person name="Ahn T.Y."/>
        </authorList>
    </citation>
    <scope>NUCLEOTIDE SEQUENCE [LARGE SCALE GENOMIC DNA]</scope>
    <source>
        <strain evidence="10 11">M1-21</strain>
    </source>
</reference>
<evidence type="ECO:0000313" key="11">
    <source>
        <dbReference type="Proteomes" id="UP001410394"/>
    </source>
</evidence>
<dbReference type="PANTHER" id="PTHR13090:SF1">
    <property type="entry name" value="ARGININE-HYDROXYLASE NDUFAF5, MITOCHONDRIAL"/>
    <property type="match status" value="1"/>
</dbReference>
<dbReference type="InterPro" id="IPR050602">
    <property type="entry name" value="Malonyl-ACP_OMT"/>
</dbReference>
<proteinExistence type="inferred from homology"/>
<keyword evidence="11" id="KW-1185">Reference proteome</keyword>
<keyword evidence="7 8" id="KW-0093">Biotin biosynthesis</keyword>
<comment type="catalytic activity">
    <reaction evidence="1 8">
        <text>malonyl-[ACP] + S-adenosyl-L-methionine = malonyl-[ACP] methyl ester + S-adenosyl-L-homocysteine</text>
        <dbReference type="Rhea" id="RHEA:17105"/>
        <dbReference type="Rhea" id="RHEA-COMP:9623"/>
        <dbReference type="Rhea" id="RHEA-COMP:9954"/>
        <dbReference type="ChEBI" id="CHEBI:57856"/>
        <dbReference type="ChEBI" id="CHEBI:59789"/>
        <dbReference type="ChEBI" id="CHEBI:78449"/>
        <dbReference type="ChEBI" id="CHEBI:78845"/>
        <dbReference type="EC" id="2.1.1.197"/>
    </reaction>
</comment>
<keyword evidence="4 8" id="KW-0489">Methyltransferase</keyword>
<evidence type="ECO:0000256" key="5">
    <source>
        <dbReference type="ARBA" id="ARBA00022679"/>
    </source>
</evidence>
<keyword evidence="6 8" id="KW-0949">S-adenosyl-L-methionine</keyword>
<evidence type="ECO:0000256" key="2">
    <source>
        <dbReference type="ARBA" id="ARBA00004746"/>
    </source>
</evidence>
<evidence type="ECO:0000256" key="3">
    <source>
        <dbReference type="ARBA" id="ARBA00012327"/>
    </source>
</evidence>
<dbReference type="CDD" id="cd02440">
    <property type="entry name" value="AdoMet_MTases"/>
    <property type="match status" value="1"/>
</dbReference>
<comment type="function">
    <text evidence="8">Converts the free carboxyl group of a malonyl-thioester to its methyl ester by transfer of a methyl group from S-adenosyl-L-methionine (SAM). It allows to synthesize pimeloyl-ACP via the fatty acid synthetic pathway.</text>
</comment>
<organism evidence="10 11">
    <name type="scientific">Uliginosibacterium sediminicola</name>
    <dbReference type="NCBI Taxonomy" id="2024550"/>
    <lineage>
        <taxon>Bacteria</taxon>
        <taxon>Pseudomonadati</taxon>
        <taxon>Pseudomonadota</taxon>
        <taxon>Betaproteobacteria</taxon>
        <taxon>Rhodocyclales</taxon>
        <taxon>Zoogloeaceae</taxon>
        <taxon>Uliginosibacterium</taxon>
    </lineage>
</organism>
<dbReference type="GO" id="GO:0032259">
    <property type="term" value="P:methylation"/>
    <property type="evidence" value="ECO:0007669"/>
    <property type="project" value="UniProtKB-KW"/>
</dbReference>
<evidence type="ECO:0000256" key="4">
    <source>
        <dbReference type="ARBA" id="ARBA00022603"/>
    </source>
</evidence>
<comment type="similarity">
    <text evidence="8">Belongs to the methyltransferase superfamily.</text>
</comment>
<dbReference type="GO" id="GO:0008168">
    <property type="term" value="F:methyltransferase activity"/>
    <property type="evidence" value="ECO:0007669"/>
    <property type="project" value="UniProtKB-KW"/>
</dbReference>
<dbReference type="HAMAP" id="MF_00835">
    <property type="entry name" value="BioC"/>
    <property type="match status" value="1"/>
</dbReference>
<dbReference type="SUPFAM" id="SSF53335">
    <property type="entry name" value="S-adenosyl-L-methionine-dependent methyltransferases"/>
    <property type="match status" value="1"/>
</dbReference>
<sequence>MSIPQDFEIDLQLARRRFAASAPHAHSNDFLAREVSARMAERLDYIRIQPQRIVDIGCGSGRDLGMFAQRYPQAARLGIDLAPPLLKLARQERNFFQKLLQRHDATQLACADASALPLKNACAQMVWSNLMLNWLHDPLPALREMHRVLAVDGMLMFSTLGPDTLRELRAALPSSQGERVHRFIDMHDLGDCLLKAGFAEPVMDMESITLTYAELDDLLRDLRQAGGQNASTARPRGLSGKQSWQQARAHYERLRRDGRLPATFEIVYGHAWKAAPKKLDDGRSVIDFKPYPGKR</sequence>
<evidence type="ECO:0000313" key="10">
    <source>
        <dbReference type="EMBL" id="MEN3070353.1"/>
    </source>
</evidence>
<accession>A0ABU9Z2R9</accession>
<dbReference type="InterPro" id="IPR029063">
    <property type="entry name" value="SAM-dependent_MTases_sf"/>
</dbReference>
<evidence type="ECO:0000256" key="1">
    <source>
        <dbReference type="ARBA" id="ARBA00000852"/>
    </source>
</evidence>
<evidence type="ECO:0000256" key="6">
    <source>
        <dbReference type="ARBA" id="ARBA00022691"/>
    </source>
</evidence>
<protein>
    <recommendedName>
        <fullName evidence="3 8">Malonyl-[acyl-carrier protein] O-methyltransferase</fullName>
        <shortName evidence="8">Malonyl-ACP O-methyltransferase</shortName>
        <ecNumber evidence="3 8">2.1.1.197</ecNumber>
    </recommendedName>
    <alternativeName>
        <fullName evidence="8">Biotin synthesis protein BioC</fullName>
    </alternativeName>
</protein>
<keyword evidence="5 8" id="KW-0808">Transferase</keyword>
<feature type="domain" description="Methyltransferase type 11" evidence="9">
    <location>
        <begin position="54"/>
        <end position="157"/>
    </location>
</feature>
<dbReference type="Proteomes" id="UP001410394">
    <property type="component" value="Unassembled WGS sequence"/>
</dbReference>
<dbReference type="InterPro" id="IPR011814">
    <property type="entry name" value="BioC"/>
</dbReference>
<evidence type="ECO:0000256" key="8">
    <source>
        <dbReference type="HAMAP-Rule" id="MF_00835"/>
    </source>
</evidence>
<dbReference type="EMBL" id="JBDIVE010000012">
    <property type="protein sequence ID" value="MEN3070353.1"/>
    <property type="molecule type" value="Genomic_DNA"/>
</dbReference>
<name>A0ABU9Z2R9_9RHOO</name>
<dbReference type="PANTHER" id="PTHR13090">
    <property type="entry name" value="ARGININE-HYDROXYLASE NDUFAF5, MITOCHONDRIAL"/>
    <property type="match status" value="1"/>
</dbReference>
<dbReference type="Pfam" id="PF08241">
    <property type="entry name" value="Methyltransf_11"/>
    <property type="match status" value="1"/>
</dbReference>
<evidence type="ECO:0000259" key="9">
    <source>
        <dbReference type="Pfam" id="PF08241"/>
    </source>
</evidence>
<dbReference type="InterPro" id="IPR013216">
    <property type="entry name" value="Methyltransf_11"/>
</dbReference>
<comment type="caution">
    <text evidence="10">The sequence shown here is derived from an EMBL/GenBank/DDBJ whole genome shotgun (WGS) entry which is preliminary data.</text>
</comment>